<dbReference type="Gene3D" id="1.10.357.10">
    <property type="entry name" value="Tetracycline Repressor, domain 2"/>
    <property type="match status" value="1"/>
</dbReference>
<keyword evidence="3" id="KW-0804">Transcription</keyword>
<proteinExistence type="predicted"/>
<keyword evidence="1" id="KW-0805">Transcription regulation</keyword>
<evidence type="ECO:0000256" key="2">
    <source>
        <dbReference type="ARBA" id="ARBA00023125"/>
    </source>
</evidence>
<reference evidence="6 7" key="1">
    <citation type="submission" date="2019-10" db="EMBL/GenBank/DDBJ databases">
        <title>Actinomadura rubteroloni sp. nov. and Actinomadura macrotermitis sp. nov., isolated from the gut of fungus growing-termite Macrotermes natalensis.</title>
        <authorList>
            <person name="Benndorf R."/>
            <person name="Martin K."/>
            <person name="Kuefner M."/>
            <person name="De Beer W."/>
            <person name="Kaster A.-K."/>
            <person name="Vollmers J."/>
            <person name="Poulsen M."/>
            <person name="Beemelmanns C."/>
        </authorList>
    </citation>
    <scope>NUCLEOTIDE SEQUENCE [LARGE SCALE GENOMIC DNA]</scope>
    <source>
        <strain evidence="6 7">RB68</strain>
    </source>
</reference>
<dbReference type="AlphaFoldDB" id="A0A7K0BVH0"/>
<keyword evidence="2 4" id="KW-0238">DNA-binding</keyword>
<dbReference type="GO" id="GO:0003677">
    <property type="term" value="F:DNA binding"/>
    <property type="evidence" value="ECO:0007669"/>
    <property type="project" value="UniProtKB-UniRule"/>
</dbReference>
<dbReference type="Pfam" id="PF16925">
    <property type="entry name" value="TetR_C_13"/>
    <property type="match status" value="1"/>
</dbReference>
<dbReference type="EMBL" id="WEGH01000002">
    <property type="protein sequence ID" value="MQY05175.1"/>
    <property type="molecule type" value="Genomic_DNA"/>
</dbReference>
<protein>
    <submittedName>
        <fullName evidence="6">HTH-type transcriptional repressor ComR</fullName>
    </submittedName>
</protein>
<dbReference type="Gene3D" id="1.10.10.60">
    <property type="entry name" value="Homeodomain-like"/>
    <property type="match status" value="1"/>
</dbReference>
<dbReference type="PROSITE" id="PS50977">
    <property type="entry name" value="HTH_TETR_2"/>
    <property type="match status" value="1"/>
</dbReference>
<dbReference type="SUPFAM" id="SSF46689">
    <property type="entry name" value="Homeodomain-like"/>
    <property type="match status" value="1"/>
</dbReference>
<evidence type="ECO:0000256" key="1">
    <source>
        <dbReference type="ARBA" id="ARBA00023015"/>
    </source>
</evidence>
<comment type="caution">
    <text evidence="6">The sequence shown here is derived from an EMBL/GenBank/DDBJ whole genome shotgun (WGS) entry which is preliminary data.</text>
</comment>
<dbReference type="InterPro" id="IPR011075">
    <property type="entry name" value="TetR_C"/>
</dbReference>
<gene>
    <name evidence="6" type="primary">comR_4</name>
    <name evidence="6" type="ORF">ACRB68_32450</name>
</gene>
<evidence type="ECO:0000256" key="4">
    <source>
        <dbReference type="PROSITE-ProRule" id="PRU00335"/>
    </source>
</evidence>
<keyword evidence="7" id="KW-1185">Reference proteome</keyword>
<evidence type="ECO:0000259" key="5">
    <source>
        <dbReference type="PROSITE" id="PS50977"/>
    </source>
</evidence>
<name>A0A7K0BVH0_9ACTN</name>
<feature type="domain" description="HTH tetR-type" evidence="5">
    <location>
        <begin position="48"/>
        <end position="108"/>
    </location>
</feature>
<dbReference type="PANTHER" id="PTHR47506:SF1">
    <property type="entry name" value="HTH-TYPE TRANSCRIPTIONAL REGULATOR YJDC"/>
    <property type="match status" value="1"/>
</dbReference>
<evidence type="ECO:0000256" key="3">
    <source>
        <dbReference type="ARBA" id="ARBA00023163"/>
    </source>
</evidence>
<accession>A0A7K0BVH0</accession>
<dbReference type="SUPFAM" id="SSF48498">
    <property type="entry name" value="Tetracyclin repressor-like, C-terminal domain"/>
    <property type="match status" value="1"/>
</dbReference>
<dbReference type="PANTHER" id="PTHR47506">
    <property type="entry name" value="TRANSCRIPTIONAL REGULATORY PROTEIN"/>
    <property type="match status" value="1"/>
</dbReference>
<dbReference type="Proteomes" id="UP000487268">
    <property type="component" value="Unassembled WGS sequence"/>
</dbReference>
<evidence type="ECO:0000313" key="6">
    <source>
        <dbReference type="EMBL" id="MQY05175.1"/>
    </source>
</evidence>
<evidence type="ECO:0000313" key="7">
    <source>
        <dbReference type="Proteomes" id="UP000487268"/>
    </source>
</evidence>
<sequence>MLFRGFLLTLRTLRSGPAGGHLSNDRARYLYRPLYNAGMTKPAGRPRAFDRDAALEKALAEFWRHGYEATSIAGLTGAMGIRPPSLYAAFGDKRRLFSECVQRYQETYGAATARALQDAPTAREGIAAMLRTAAADYSDPSHPPGCLVITAAANHGPENADVEAELRAQREATKALIADRIKADVRAGRLPPGTDADALARFYAATVQGMSRQAQDGATRAELEEIAVLALRAWP</sequence>
<feature type="DNA-binding region" description="H-T-H motif" evidence="4">
    <location>
        <begin position="71"/>
        <end position="90"/>
    </location>
</feature>
<organism evidence="6 7">
    <name type="scientific">Actinomadura macrotermitis</name>
    <dbReference type="NCBI Taxonomy" id="2585200"/>
    <lineage>
        <taxon>Bacteria</taxon>
        <taxon>Bacillati</taxon>
        <taxon>Actinomycetota</taxon>
        <taxon>Actinomycetes</taxon>
        <taxon>Streptosporangiales</taxon>
        <taxon>Thermomonosporaceae</taxon>
        <taxon>Actinomadura</taxon>
    </lineage>
</organism>
<dbReference type="InterPro" id="IPR036271">
    <property type="entry name" value="Tet_transcr_reg_TetR-rel_C_sf"/>
</dbReference>
<dbReference type="InterPro" id="IPR001647">
    <property type="entry name" value="HTH_TetR"/>
</dbReference>
<dbReference type="InterPro" id="IPR009057">
    <property type="entry name" value="Homeodomain-like_sf"/>
</dbReference>
<dbReference type="Pfam" id="PF00440">
    <property type="entry name" value="TetR_N"/>
    <property type="match status" value="1"/>
</dbReference>